<feature type="compositionally biased region" description="Pro residues" evidence="1">
    <location>
        <begin position="290"/>
        <end position="299"/>
    </location>
</feature>
<evidence type="ECO:0000313" key="3">
    <source>
        <dbReference type="EMBL" id="GEO81773.1"/>
    </source>
</evidence>
<dbReference type="AlphaFoldDB" id="A0A512H8J2"/>
<dbReference type="Proteomes" id="UP000321567">
    <property type="component" value="Unassembled WGS sequence"/>
</dbReference>
<dbReference type="OrthoDB" id="7548085at2"/>
<dbReference type="InterPro" id="IPR008665">
    <property type="entry name" value="LRV_FeS"/>
</dbReference>
<dbReference type="InterPro" id="IPR004830">
    <property type="entry name" value="LRR_variant"/>
</dbReference>
<feature type="region of interest" description="Disordered" evidence="1">
    <location>
        <begin position="276"/>
        <end position="299"/>
    </location>
</feature>
<reference evidence="3 4" key="1">
    <citation type="submission" date="2019-07" db="EMBL/GenBank/DDBJ databases">
        <title>Whole genome shotgun sequence of Rhodospirillum oryzae NBRC 107573.</title>
        <authorList>
            <person name="Hosoyama A."/>
            <person name="Uohara A."/>
            <person name="Ohji S."/>
            <person name="Ichikawa N."/>
        </authorList>
    </citation>
    <scope>NUCLEOTIDE SEQUENCE [LARGE SCALE GENOMIC DNA]</scope>
    <source>
        <strain evidence="3 4">NBRC 107573</strain>
    </source>
</reference>
<organism evidence="3 4">
    <name type="scientific">Pararhodospirillum oryzae</name>
    <dbReference type="NCBI Taxonomy" id="478448"/>
    <lineage>
        <taxon>Bacteria</taxon>
        <taxon>Pseudomonadati</taxon>
        <taxon>Pseudomonadota</taxon>
        <taxon>Alphaproteobacteria</taxon>
        <taxon>Rhodospirillales</taxon>
        <taxon>Rhodospirillaceae</taxon>
        <taxon>Pararhodospirillum</taxon>
    </lineage>
</organism>
<feature type="domain" description="LRV FeS4 cluster" evidence="2">
    <location>
        <begin position="13"/>
        <end position="63"/>
    </location>
</feature>
<accession>A0A512H8J2</accession>
<name>A0A512H8J2_9PROT</name>
<evidence type="ECO:0000313" key="4">
    <source>
        <dbReference type="Proteomes" id="UP000321567"/>
    </source>
</evidence>
<dbReference type="Gene3D" id="1.25.10.10">
    <property type="entry name" value="Leucine-rich Repeat Variant"/>
    <property type="match status" value="1"/>
</dbReference>
<comment type="caution">
    <text evidence="3">The sequence shown here is derived from an EMBL/GenBank/DDBJ whole genome shotgun (WGS) entry which is preliminary data.</text>
</comment>
<proteinExistence type="predicted"/>
<dbReference type="EMBL" id="BJZO01000048">
    <property type="protein sequence ID" value="GEO81773.1"/>
    <property type="molecule type" value="Genomic_DNA"/>
</dbReference>
<dbReference type="Pfam" id="PF05484">
    <property type="entry name" value="LRV_FeS"/>
    <property type="match status" value="1"/>
</dbReference>
<dbReference type="Pfam" id="PF01816">
    <property type="entry name" value="LRV"/>
    <property type="match status" value="1"/>
</dbReference>
<sequence length="299" mass="33222">MESTGADEPQARHDWHGTPFSCEGCPHRDRHALGLCDEGRACVTDHRAALVQAFFARNPDLSDDYLDHPWFVVRVQAARRATVFRLPALISDPDPDVRWAVTQRLPRTQVLRLRDDPDPRVRIGVAGRLQDGDLVPLVEDPDPSVRATVARRINPSMLVLMLHDPDPEVRRVVARRIGADWLPTMIWDESPEVRLDVAARLDPEQLAPLARDPDVRVRHTVAERIDAAHLSLLAHDPDDVVREMVQARAPEIPGGPMPLSAARAASCAPLFPHLLTPVEGRPRPSSLPVSPTPPPLHPE</sequence>
<dbReference type="SUPFAM" id="SSF48371">
    <property type="entry name" value="ARM repeat"/>
    <property type="match status" value="1"/>
</dbReference>
<protein>
    <recommendedName>
        <fullName evidence="2">LRV FeS4 cluster domain-containing protein</fullName>
    </recommendedName>
</protein>
<dbReference type="InterPro" id="IPR011989">
    <property type="entry name" value="ARM-like"/>
</dbReference>
<keyword evidence="4" id="KW-1185">Reference proteome</keyword>
<evidence type="ECO:0000256" key="1">
    <source>
        <dbReference type="SAM" id="MobiDB-lite"/>
    </source>
</evidence>
<dbReference type="RefSeq" id="WP_147163801.1">
    <property type="nucleotide sequence ID" value="NZ_BJZO01000048.1"/>
</dbReference>
<dbReference type="InterPro" id="IPR016024">
    <property type="entry name" value="ARM-type_fold"/>
</dbReference>
<gene>
    <name evidence="3" type="ORF">ROR02_19040</name>
</gene>
<evidence type="ECO:0000259" key="2">
    <source>
        <dbReference type="Pfam" id="PF05484"/>
    </source>
</evidence>